<proteinExistence type="predicted"/>
<reference evidence="1 2" key="1">
    <citation type="submission" date="2020-01" db="EMBL/GenBank/DDBJ databases">
        <authorList>
            <consortium name="DOE Joint Genome Institute"/>
            <person name="Haridas S."/>
            <person name="Albert R."/>
            <person name="Binder M."/>
            <person name="Bloem J."/>
            <person name="Labutti K."/>
            <person name="Salamov A."/>
            <person name="Andreopoulos B."/>
            <person name="Baker S.E."/>
            <person name="Barry K."/>
            <person name="Bills G."/>
            <person name="Bluhm B.H."/>
            <person name="Cannon C."/>
            <person name="Castanera R."/>
            <person name="Culley D.E."/>
            <person name="Daum C."/>
            <person name="Ezra D."/>
            <person name="Gonzalez J.B."/>
            <person name="Henrissat B."/>
            <person name="Kuo A."/>
            <person name="Liang C."/>
            <person name="Lipzen A."/>
            <person name="Lutzoni F."/>
            <person name="Magnuson J."/>
            <person name="Mondo S."/>
            <person name="Nolan M."/>
            <person name="Ohm R."/>
            <person name="Pangilinan J."/>
            <person name="Park H.-J.H."/>
            <person name="Ramirez L."/>
            <person name="Alfaro M."/>
            <person name="Sun H."/>
            <person name="Tritt A."/>
            <person name="Yoshinaga Y."/>
            <person name="Zwiers L.-H.L."/>
            <person name="Turgeon B.G."/>
            <person name="Goodwin S.B."/>
            <person name="Spatafora J.W."/>
            <person name="Crous P.W."/>
            <person name="Grigoriev I.V."/>
        </authorList>
    </citation>
    <scope>NUCLEOTIDE SEQUENCE [LARGE SCALE GENOMIC DNA]</scope>
    <source>
        <strain evidence="1 2">CBS 611.86</strain>
    </source>
</reference>
<evidence type="ECO:0000313" key="1">
    <source>
        <dbReference type="EMBL" id="KAF2876923.1"/>
    </source>
</evidence>
<protein>
    <submittedName>
        <fullName evidence="1">Uncharacterized protein</fullName>
    </submittedName>
</protein>
<accession>A0A7C8MJB4</accession>
<dbReference type="Proteomes" id="UP000481861">
    <property type="component" value="Unassembled WGS sequence"/>
</dbReference>
<gene>
    <name evidence="1" type="ORF">BDV95DRAFT_134082</name>
</gene>
<name>A0A7C8MJB4_9PLEO</name>
<comment type="caution">
    <text evidence="1">The sequence shown here is derived from an EMBL/GenBank/DDBJ whole genome shotgun (WGS) entry which is preliminary data.</text>
</comment>
<organism evidence="1 2">
    <name type="scientific">Massariosphaeria phaeospora</name>
    <dbReference type="NCBI Taxonomy" id="100035"/>
    <lineage>
        <taxon>Eukaryota</taxon>
        <taxon>Fungi</taxon>
        <taxon>Dikarya</taxon>
        <taxon>Ascomycota</taxon>
        <taxon>Pezizomycotina</taxon>
        <taxon>Dothideomycetes</taxon>
        <taxon>Pleosporomycetidae</taxon>
        <taxon>Pleosporales</taxon>
        <taxon>Pleosporales incertae sedis</taxon>
        <taxon>Massariosphaeria</taxon>
    </lineage>
</organism>
<evidence type="ECO:0000313" key="2">
    <source>
        <dbReference type="Proteomes" id="UP000481861"/>
    </source>
</evidence>
<sequence length="169" mass="18982">MRWDDRLAAHLLEGPRARRASPACGLICGKIGRPCGPLSWSNCSVQRRAAVTHMSRVEGRVGAGPVETSTPSEPGRLGWQRADYAVLSSGVPPPLSIAVVFAFIHELDSGAEENPTLWLRRANINQVERRRIRFWHQQIPVVEESRQNTHLVVIRCLLPSSCHQYRQNF</sequence>
<dbReference type="AlphaFoldDB" id="A0A7C8MJB4"/>
<keyword evidence="2" id="KW-1185">Reference proteome</keyword>
<dbReference type="EMBL" id="JAADJZ010000002">
    <property type="protein sequence ID" value="KAF2876923.1"/>
    <property type="molecule type" value="Genomic_DNA"/>
</dbReference>